<sequence>MFKTINFLEKSLGYRKIRQDLIASNIANADTPNYRPRDIRFEEALKSELENKPIHKLELAKTSPMHMEPKNINDDIKPVVFFRDGHLARNDGNSVDIDVETTEMAKNTIMYNAEIAAVKKRVELFKLVIDSSKSI</sequence>
<dbReference type="EMBL" id="BDME01000001">
    <property type="protein sequence ID" value="GAX86820.1"/>
    <property type="molecule type" value="Genomic_DNA"/>
</dbReference>
<dbReference type="GO" id="GO:0071978">
    <property type="term" value="P:bacterial-type flagellum-dependent swarming motility"/>
    <property type="evidence" value="ECO:0007669"/>
    <property type="project" value="TreeGrafter"/>
</dbReference>
<accession>A0A292YBJ6</accession>
<keyword evidence="8" id="KW-0282">Flagellum</keyword>
<keyword evidence="8" id="KW-0966">Cell projection</keyword>
<evidence type="ECO:0000256" key="3">
    <source>
        <dbReference type="ARBA" id="ARBA00014376"/>
    </source>
</evidence>
<gene>
    <name evidence="8" type="ORF">LNAT_P0115</name>
</gene>
<keyword evidence="9" id="KW-1185">Reference proteome</keyword>
<evidence type="ECO:0000313" key="9">
    <source>
        <dbReference type="Proteomes" id="UP000217944"/>
    </source>
</evidence>
<evidence type="ECO:0000259" key="7">
    <source>
        <dbReference type="Pfam" id="PF00460"/>
    </source>
</evidence>
<comment type="caution">
    <text evidence="8">The sequence shown here is derived from an EMBL/GenBank/DDBJ whole genome shotgun (WGS) entry which is preliminary data.</text>
</comment>
<evidence type="ECO:0000256" key="6">
    <source>
        <dbReference type="PIRNR" id="PIRNR002889"/>
    </source>
</evidence>
<dbReference type="Pfam" id="PF00460">
    <property type="entry name" value="Flg_bb_rod"/>
    <property type="match status" value="1"/>
</dbReference>
<keyword evidence="4 6" id="KW-0975">Bacterial flagellum</keyword>
<keyword evidence="8" id="KW-0969">Cilium</keyword>
<evidence type="ECO:0000313" key="8">
    <source>
        <dbReference type="EMBL" id="GAX86820.1"/>
    </source>
</evidence>
<name>A0A292YBJ6_9BACT</name>
<dbReference type="PANTHER" id="PTHR30435">
    <property type="entry name" value="FLAGELLAR PROTEIN"/>
    <property type="match status" value="1"/>
</dbReference>
<evidence type="ECO:0000256" key="4">
    <source>
        <dbReference type="ARBA" id="ARBA00023143"/>
    </source>
</evidence>
<proteinExistence type="inferred from homology"/>
<dbReference type="RefSeq" id="WP_096257987.1">
    <property type="nucleotide sequence ID" value="NZ_BDME01000001.1"/>
</dbReference>
<evidence type="ECO:0000256" key="5">
    <source>
        <dbReference type="ARBA" id="ARBA00024934"/>
    </source>
</evidence>
<comment type="similarity">
    <text evidence="2 6">Belongs to the flagella basal body rod proteins family.</text>
</comment>
<dbReference type="PIRSF" id="PIRSF002889">
    <property type="entry name" value="Rod_FlgB"/>
    <property type="match status" value="1"/>
</dbReference>
<dbReference type="InterPro" id="IPR006300">
    <property type="entry name" value="FlgB"/>
</dbReference>
<dbReference type="GO" id="GO:0030694">
    <property type="term" value="C:bacterial-type flagellum basal body, rod"/>
    <property type="evidence" value="ECO:0007669"/>
    <property type="project" value="InterPro"/>
</dbReference>
<feature type="domain" description="Flagellar basal body rod protein N-terminal" evidence="7">
    <location>
        <begin position="16"/>
        <end position="35"/>
    </location>
</feature>
<dbReference type="InterPro" id="IPR001444">
    <property type="entry name" value="Flag_bb_rod_N"/>
</dbReference>
<protein>
    <recommendedName>
        <fullName evidence="3 6">Flagellar basal body rod protein FlgB</fullName>
    </recommendedName>
</protein>
<comment type="subcellular location">
    <subcellularLocation>
        <location evidence="1 6">Bacterial flagellum basal body</location>
    </subcellularLocation>
</comment>
<comment type="subunit">
    <text evidence="6">The basal body constitutes a major portion of the flagellar organelle and consists of a number of rings mounted on a central rod.</text>
</comment>
<dbReference type="Proteomes" id="UP000217944">
    <property type="component" value="Unassembled WGS sequence"/>
</dbReference>
<dbReference type="PANTHER" id="PTHR30435:SF12">
    <property type="entry name" value="FLAGELLAR BASAL BODY ROD PROTEIN FLGB"/>
    <property type="match status" value="1"/>
</dbReference>
<dbReference type="NCBIfam" id="TIGR01396">
    <property type="entry name" value="FlgB"/>
    <property type="match status" value="1"/>
</dbReference>
<reference evidence="8 9" key="1">
    <citation type="journal article" date="2017" name="Syst. Appl. Microbiol.">
        <title>Lebetimonas natsushimae sp. nov., a novel strictly anaerobic, moderately thermophilic chemoautotroph isolated from a deep-sea hydrothermal vent polychaete nest in the Mid-Okinawa Trough.</title>
        <authorList>
            <person name="Nagata R."/>
            <person name="Takaki Y."/>
            <person name="Tame A."/>
            <person name="Nunoura T."/>
            <person name="Muto H."/>
            <person name="Mino S."/>
            <person name="Sawayama S."/>
            <person name="Takai K."/>
            <person name="Nakagawa S."/>
        </authorList>
    </citation>
    <scope>NUCLEOTIDE SEQUENCE [LARGE SCALE GENOMIC DNA]</scope>
    <source>
        <strain evidence="8 9">HS1857</strain>
    </source>
</reference>
<dbReference type="OrthoDB" id="9788334at2"/>
<evidence type="ECO:0000256" key="2">
    <source>
        <dbReference type="ARBA" id="ARBA00009677"/>
    </source>
</evidence>
<organism evidence="8 9">
    <name type="scientific">Lebetimonas natsushimae</name>
    <dbReference type="NCBI Taxonomy" id="1936991"/>
    <lineage>
        <taxon>Bacteria</taxon>
        <taxon>Pseudomonadati</taxon>
        <taxon>Campylobacterota</taxon>
        <taxon>Epsilonproteobacteria</taxon>
        <taxon>Nautiliales</taxon>
        <taxon>Nautiliaceae</taxon>
        <taxon>Lebetimonas</taxon>
    </lineage>
</organism>
<comment type="function">
    <text evidence="5 6">Structural component of flagellum, the bacterial motility apparatus. Part of the rod structure of flagellar basal body.</text>
</comment>
<dbReference type="AlphaFoldDB" id="A0A292YBJ6"/>
<evidence type="ECO:0000256" key="1">
    <source>
        <dbReference type="ARBA" id="ARBA00004117"/>
    </source>
</evidence>